<dbReference type="EMBL" id="ML975282">
    <property type="protein sequence ID" value="KAF1835737.1"/>
    <property type="molecule type" value="Genomic_DNA"/>
</dbReference>
<reference evidence="3" key="1">
    <citation type="submission" date="2020-01" db="EMBL/GenBank/DDBJ databases">
        <authorList>
            <consortium name="DOE Joint Genome Institute"/>
            <person name="Haridas S."/>
            <person name="Albert R."/>
            <person name="Binder M."/>
            <person name="Bloem J."/>
            <person name="Labutti K."/>
            <person name="Salamov A."/>
            <person name="Andreopoulos B."/>
            <person name="Baker S.E."/>
            <person name="Barry K."/>
            <person name="Bills G."/>
            <person name="Bluhm B.H."/>
            <person name="Cannon C."/>
            <person name="Castanera R."/>
            <person name="Culley D.E."/>
            <person name="Daum C."/>
            <person name="Ezra D."/>
            <person name="Gonzalez J.B."/>
            <person name="Henrissat B."/>
            <person name="Kuo A."/>
            <person name="Liang C."/>
            <person name="Lipzen A."/>
            <person name="Lutzoni F."/>
            <person name="Magnuson J."/>
            <person name="Mondo S."/>
            <person name="Nolan M."/>
            <person name="Ohm R."/>
            <person name="Pangilinan J."/>
            <person name="Park H.-J."/>
            <person name="Ramirez L."/>
            <person name="Alfaro M."/>
            <person name="Sun H."/>
            <person name="Tritt A."/>
            <person name="Yoshinaga Y."/>
            <person name="Zwiers L.-H."/>
            <person name="Turgeon B.G."/>
            <person name="Goodwin S.B."/>
            <person name="Spatafora J.W."/>
            <person name="Crous P.W."/>
            <person name="Grigoriev I.V."/>
        </authorList>
    </citation>
    <scope>NUCLEOTIDE SEQUENCE</scope>
    <source>
        <strain evidence="3">P77</strain>
    </source>
</reference>
<protein>
    <submittedName>
        <fullName evidence="3">Uncharacterized protein</fullName>
    </submittedName>
</protein>
<gene>
    <name evidence="3" type="ORF">BDW02DRAFT_484246</name>
</gene>
<dbReference type="InterPro" id="IPR053137">
    <property type="entry name" value="NLR-like"/>
</dbReference>
<dbReference type="InterPro" id="IPR002182">
    <property type="entry name" value="NB-ARC"/>
</dbReference>
<keyword evidence="4" id="KW-1185">Reference proteome</keyword>
<dbReference type="Pfam" id="PF00931">
    <property type="entry name" value="NB-ARC"/>
    <property type="match status" value="1"/>
</dbReference>
<dbReference type="AlphaFoldDB" id="A0A6A5KIR0"/>
<dbReference type="PANTHER" id="PTHR46082">
    <property type="entry name" value="ATP/GTP-BINDING PROTEIN-RELATED"/>
    <property type="match status" value="1"/>
</dbReference>
<dbReference type="PANTHER" id="PTHR46082:SF6">
    <property type="entry name" value="AAA+ ATPASE DOMAIN-CONTAINING PROTEIN-RELATED"/>
    <property type="match status" value="1"/>
</dbReference>
<proteinExistence type="predicted"/>
<feature type="non-terminal residue" evidence="3">
    <location>
        <position position="1"/>
    </location>
</feature>
<feature type="domain" description="DUF7779" evidence="2">
    <location>
        <begin position="276"/>
        <end position="349"/>
    </location>
</feature>
<feature type="domain" description="NB-ARC" evidence="1">
    <location>
        <begin position="13"/>
        <end position="188"/>
    </location>
</feature>
<accession>A0A6A5KIR0</accession>
<dbReference type="Pfam" id="PF25000">
    <property type="entry name" value="DUF7779"/>
    <property type="match status" value="1"/>
</dbReference>
<sequence>VPFSRDDLFVGREDIIAKVSERRVAASSHTRVALVGLGGVGKSQIAIEYAYRLKEIEPHVLVVWIHASSPTRFRQEYRDMANRLLLPGREDPEADVLQLVHAWLSDGRNGRWLMILDNVDDDSVFFGNDLDNHARPLESFLPQTAHGTILITSRNTVAATNLVGGHGDVVEVEPMGEEDALALLHTRVPFGEASRADAKALVYVLERIPLAITHAAAYIKTRGSTTTIATYLELFRESEANQVHLLSRKEWKDIRRDHSIRHAVIATWQISFKHIQATEPQAADLLALMSMFDKQGIPRWLLQGTTRQLDFEDALAPLLSFSFVRTEVGEEALAMHRLVQLSMRRWLEAESELGKWVKESIQALSAAFPSGDYQTWEQCRVLLPHLKEVASHTTEDREGLEKQAESALRAGWYLLLMGEYTAAEGFLRLSLDIREKVLGPEHPDTLTSVSRLGSVLQRQGKYEEAEAM</sequence>
<dbReference type="OrthoDB" id="1658288at2759"/>
<dbReference type="Pfam" id="PF13424">
    <property type="entry name" value="TPR_12"/>
    <property type="match status" value="1"/>
</dbReference>
<organism evidence="3 4">
    <name type="scientific">Decorospora gaudefroyi</name>
    <dbReference type="NCBI Taxonomy" id="184978"/>
    <lineage>
        <taxon>Eukaryota</taxon>
        <taxon>Fungi</taxon>
        <taxon>Dikarya</taxon>
        <taxon>Ascomycota</taxon>
        <taxon>Pezizomycotina</taxon>
        <taxon>Dothideomycetes</taxon>
        <taxon>Pleosporomycetidae</taxon>
        <taxon>Pleosporales</taxon>
        <taxon>Pleosporineae</taxon>
        <taxon>Pleosporaceae</taxon>
        <taxon>Decorospora</taxon>
    </lineage>
</organism>
<dbReference type="SUPFAM" id="SSF48452">
    <property type="entry name" value="TPR-like"/>
    <property type="match status" value="1"/>
</dbReference>
<dbReference type="Proteomes" id="UP000800040">
    <property type="component" value="Unassembled WGS sequence"/>
</dbReference>
<evidence type="ECO:0000313" key="4">
    <source>
        <dbReference type="Proteomes" id="UP000800040"/>
    </source>
</evidence>
<dbReference type="Gene3D" id="1.25.40.10">
    <property type="entry name" value="Tetratricopeptide repeat domain"/>
    <property type="match status" value="1"/>
</dbReference>
<dbReference type="InterPro" id="IPR011990">
    <property type="entry name" value="TPR-like_helical_dom_sf"/>
</dbReference>
<evidence type="ECO:0000259" key="2">
    <source>
        <dbReference type="Pfam" id="PF25000"/>
    </source>
</evidence>
<dbReference type="SUPFAM" id="SSF52540">
    <property type="entry name" value="P-loop containing nucleoside triphosphate hydrolases"/>
    <property type="match status" value="1"/>
</dbReference>
<evidence type="ECO:0000313" key="3">
    <source>
        <dbReference type="EMBL" id="KAF1835737.1"/>
    </source>
</evidence>
<feature type="non-terminal residue" evidence="3">
    <location>
        <position position="468"/>
    </location>
</feature>
<dbReference type="GO" id="GO:0043531">
    <property type="term" value="F:ADP binding"/>
    <property type="evidence" value="ECO:0007669"/>
    <property type="project" value="InterPro"/>
</dbReference>
<dbReference type="InterPro" id="IPR027417">
    <property type="entry name" value="P-loop_NTPase"/>
</dbReference>
<dbReference type="Gene3D" id="3.40.50.300">
    <property type="entry name" value="P-loop containing nucleotide triphosphate hydrolases"/>
    <property type="match status" value="1"/>
</dbReference>
<dbReference type="InterPro" id="IPR056681">
    <property type="entry name" value="DUF7779"/>
</dbReference>
<evidence type="ECO:0000259" key="1">
    <source>
        <dbReference type="Pfam" id="PF00931"/>
    </source>
</evidence>
<name>A0A6A5KIR0_9PLEO</name>